<keyword evidence="1" id="KW-1133">Transmembrane helix</keyword>
<dbReference type="Proteomes" id="UP001202328">
    <property type="component" value="Unassembled WGS sequence"/>
</dbReference>
<reference evidence="3" key="1">
    <citation type="submission" date="2022-04" db="EMBL/GenBank/DDBJ databases">
        <title>A functionally conserved STORR gene fusion in Papaver species that diverged 16.8 million years ago.</title>
        <authorList>
            <person name="Catania T."/>
        </authorList>
    </citation>
    <scope>NUCLEOTIDE SEQUENCE</scope>
    <source>
        <strain evidence="3">S-188037</strain>
    </source>
</reference>
<feature type="chain" id="PRO_5041992830" evidence="2">
    <location>
        <begin position="26"/>
        <end position="192"/>
    </location>
</feature>
<evidence type="ECO:0000256" key="2">
    <source>
        <dbReference type="SAM" id="SignalP"/>
    </source>
</evidence>
<keyword evidence="1" id="KW-0472">Membrane</keyword>
<accession>A0AAD4T5Q9</accession>
<organism evidence="3 4">
    <name type="scientific">Papaver atlanticum</name>
    <dbReference type="NCBI Taxonomy" id="357466"/>
    <lineage>
        <taxon>Eukaryota</taxon>
        <taxon>Viridiplantae</taxon>
        <taxon>Streptophyta</taxon>
        <taxon>Embryophyta</taxon>
        <taxon>Tracheophyta</taxon>
        <taxon>Spermatophyta</taxon>
        <taxon>Magnoliopsida</taxon>
        <taxon>Ranunculales</taxon>
        <taxon>Papaveraceae</taxon>
        <taxon>Papaveroideae</taxon>
        <taxon>Papaver</taxon>
    </lineage>
</organism>
<feature type="signal peptide" evidence="2">
    <location>
        <begin position="1"/>
        <end position="25"/>
    </location>
</feature>
<evidence type="ECO:0000256" key="1">
    <source>
        <dbReference type="SAM" id="Phobius"/>
    </source>
</evidence>
<proteinExistence type="predicted"/>
<comment type="caution">
    <text evidence="3">The sequence shown here is derived from an EMBL/GenBank/DDBJ whole genome shotgun (WGS) entry which is preliminary data.</text>
</comment>
<dbReference type="AlphaFoldDB" id="A0AAD4T5Q9"/>
<evidence type="ECO:0000313" key="3">
    <source>
        <dbReference type="EMBL" id="KAI3942160.1"/>
    </source>
</evidence>
<keyword evidence="4" id="KW-1185">Reference proteome</keyword>
<protein>
    <submittedName>
        <fullName evidence="3">Uncharacterized protein</fullName>
    </submittedName>
</protein>
<feature type="transmembrane region" description="Helical" evidence="1">
    <location>
        <begin position="132"/>
        <end position="154"/>
    </location>
</feature>
<dbReference type="EMBL" id="JAJJMB010004716">
    <property type="protein sequence ID" value="KAI3942160.1"/>
    <property type="molecule type" value="Genomic_DNA"/>
</dbReference>
<sequence>MKSTNANRAHFLLFLSSLLLLTVSALTDEKSSTLTGHTNPNDAEAIQMLMENYPSLGYLSTDDQDDPCLPEPYPWVNCSSDENPRITALIYWGTYRRILAKSGKNKKTASAKSGKKKKTAKVKSGKKKKTTLAIALGTLIPIFLILLAIGTFLYRIHRKRKAAAAAVQKNGTSEPAIPMYGNTTSPNPLLPK</sequence>
<keyword evidence="2" id="KW-0732">Signal</keyword>
<evidence type="ECO:0000313" key="4">
    <source>
        <dbReference type="Proteomes" id="UP001202328"/>
    </source>
</evidence>
<keyword evidence="1" id="KW-0812">Transmembrane</keyword>
<gene>
    <name evidence="3" type="ORF">MKW98_003759</name>
</gene>
<name>A0AAD4T5Q9_9MAGN</name>